<dbReference type="InterPro" id="IPR000073">
    <property type="entry name" value="AB_hydrolase_1"/>
</dbReference>
<dbReference type="InterPro" id="IPR042099">
    <property type="entry name" value="ANL_N_sf"/>
</dbReference>
<dbReference type="SUPFAM" id="SSF53474">
    <property type="entry name" value="alpha/beta-Hydrolases"/>
    <property type="match status" value="1"/>
</dbReference>
<name>A0ABP8J1T8_9MICO</name>
<evidence type="ECO:0000256" key="1">
    <source>
        <dbReference type="ARBA" id="ARBA00006432"/>
    </source>
</evidence>
<feature type="compositionally biased region" description="Low complexity" evidence="3">
    <location>
        <begin position="139"/>
        <end position="172"/>
    </location>
</feature>
<reference evidence="7" key="1">
    <citation type="journal article" date="2019" name="Int. J. Syst. Evol. Microbiol.">
        <title>The Global Catalogue of Microorganisms (GCM) 10K type strain sequencing project: providing services to taxonomists for standard genome sequencing and annotation.</title>
        <authorList>
            <consortium name="The Broad Institute Genomics Platform"/>
            <consortium name="The Broad Institute Genome Sequencing Center for Infectious Disease"/>
            <person name="Wu L."/>
            <person name="Ma J."/>
        </authorList>
    </citation>
    <scope>NUCLEOTIDE SEQUENCE [LARGE SCALE GENOMIC DNA]</scope>
    <source>
        <strain evidence="7">JCM 17808</strain>
    </source>
</reference>
<dbReference type="InterPro" id="IPR000873">
    <property type="entry name" value="AMP-dep_synth/lig_dom"/>
</dbReference>
<evidence type="ECO:0000313" key="7">
    <source>
        <dbReference type="Proteomes" id="UP001500642"/>
    </source>
</evidence>
<evidence type="ECO:0000256" key="2">
    <source>
        <dbReference type="ARBA" id="ARBA00022598"/>
    </source>
</evidence>
<dbReference type="PANTHER" id="PTHR43201">
    <property type="entry name" value="ACYL-COA SYNTHETASE"/>
    <property type="match status" value="1"/>
</dbReference>
<feature type="compositionally biased region" description="Low complexity" evidence="3">
    <location>
        <begin position="376"/>
        <end position="413"/>
    </location>
</feature>
<dbReference type="Gene3D" id="3.40.50.1820">
    <property type="entry name" value="alpha/beta hydrolase"/>
    <property type="match status" value="1"/>
</dbReference>
<dbReference type="PROSITE" id="PS00455">
    <property type="entry name" value="AMP_BINDING"/>
    <property type="match status" value="1"/>
</dbReference>
<dbReference type="GO" id="GO:0016787">
    <property type="term" value="F:hydrolase activity"/>
    <property type="evidence" value="ECO:0007669"/>
    <property type="project" value="UniProtKB-KW"/>
</dbReference>
<keyword evidence="7" id="KW-1185">Reference proteome</keyword>
<evidence type="ECO:0000256" key="3">
    <source>
        <dbReference type="SAM" id="MobiDB-lite"/>
    </source>
</evidence>
<evidence type="ECO:0000259" key="4">
    <source>
        <dbReference type="Pfam" id="PF00501"/>
    </source>
</evidence>
<accession>A0ABP8J1T8</accession>
<comment type="similarity">
    <text evidence="1">Belongs to the ATP-dependent AMP-binding enzyme family.</text>
</comment>
<keyword evidence="6" id="KW-0378">Hydrolase</keyword>
<organism evidence="6 7">
    <name type="scientific">Brevibacterium pityocampae</name>
    <dbReference type="NCBI Taxonomy" id="506594"/>
    <lineage>
        <taxon>Bacteria</taxon>
        <taxon>Bacillati</taxon>
        <taxon>Actinomycetota</taxon>
        <taxon>Actinomycetes</taxon>
        <taxon>Micrococcales</taxon>
        <taxon>Brevibacteriaceae</taxon>
        <taxon>Brevibacterium</taxon>
    </lineage>
</organism>
<keyword evidence="2" id="KW-0436">Ligase</keyword>
<dbReference type="Proteomes" id="UP001500642">
    <property type="component" value="Unassembled WGS sequence"/>
</dbReference>
<dbReference type="InterPro" id="IPR020845">
    <property type="entry name" value="AMP-binding_CS"/>
</dbReference>
<feature type="domain" description="AMP-dependent synthetase/ligase" evidence="4">
    <location>
        <begin position="438"/>
        <end position="809"/>
    </location>
</feature>
<comment type="caution">
    <text evidence="6">The sequence shown here is derived from an EMBL/GenBank/DDBJ whole genome shotgun (WGS) entry which is preliminary data.</text>
</comment>
<dbReference type="Pfam" id="PF00501">
    <property type="entry name" value="AMP-binding"/>
    <property type="match status" value="1"/>
</dbReference>
<dbReference type="RefSeq" id="WP_345029273.1">
    <property type="nucleotide sequence ID" value="NZ_BAABGL010000002.1"/>
</dbReference>
<dbReference type="InterPro" id="IPR029058">
    <property type="entry name" value="AB_hydrolase_fold"/>
</dbReference>
<dbReference type="Gene3D" id="3.40.50.12780">
    <property type="entry name" value="N-terminal domain of ligase-like"/>
    <property type="match status" value="1"/>
</dbReference>
<dbReference type="Pfam" id="PF00561">
    <property type="entry name" value="Abhydrolase_1"/>
    <property type="match status" value="1"/>
</dbReference>
<evidence type="ECO:0000313" key="6">
    <source>
        <dbReference type="EMBL" id="GAA4383475.1"/>
    </source>
</evidence>
<dbReference type="SUPFAM" id="SSF56801">
    <property type="entry name" value="Acetyl-CoA synthetase-like"/>
    <property type="match status" value="1"/>
</dbReference>
<protein>
    <submittedName>
        <fullName evidence="6">Alpha/beta fold hydrolase</fullName>
    </submittedName>
</protein>
<feature type="domain" description="AB hydrolase-1" evidence="5">
    <location>
        <begin position="55"/>
        <end position="349"/>
    </location>
</feature>
<dbReference type="EMBL" id="BAABGL010000002">
    <property type="protein sequence ID" value="GAA4383475.1"/>
    <property type="molecule type" value="Genomic_DNA"/>
</dbReference>
<dbReference type="Gene3D" id="3.30.300.30">
    <property type="match status" value="1"/>
</dbReference>
<feature type="region of interest" description="Disordered" evidence="3">
    <location>
        <begin position="367"/>
        <end position="417"/>
    </location>
</feature>
<proteinExistence type="inferred from homology"/>
<evidence type="ECO:0000259" key="5">
    <source>
        <dbReference type="Pfam" id="PF00561"/>
    </source>
</evidence>
<gene>
    <name evidence="6" type="ORF">GCM10023167_03020</name>
</gene>
<dbReference type="PANTHER" id="PTHR43201:SF5">
    <property type="entry name" value="MEDIUM-CHAIN ACYL-COA LIGASE ACSF2, MITOCHONDRIAL"/>
    <property type="match status" value="1"/>
</dbReference>
<feature type="region of interest" description="Disordered" evidence="3">
    <location>
        <begin position="139"/>
        <end position="175"/>
    </location>
</feature>
<dbReference type="InterPro" id="IPR045851">
    <property type="entry name" value="AMP-bd_C_sf"/>
</dbReference>
<sequence length="973" mass="100869">MKFAAAPAALPGPLPEWDPQWSRLVRADTVDGEHTFHVLDTLPALRAAGREPTGTILALHGNPTWSYLWRRLAAASLRSTTGRTWRVIAPDQLEMGFSDRLAHDALPTTHGPGYRRIAERVTDFDAVVRTLLAEVPATAAASGAATEPATPSPTAGSPAAEAPAREAGTAPAGDHPIVTIGHDWGGVLSLTWAARHLDLVDAVISLNTAVHQPEDAPLPAPLQAALAGPMLPTSTVLTDLFLRITLGLGQGPIRKEIKEAFRAPYRTAADRRGIGAFVADIPAQDTHPSRAELERLGADIAGIDVPALLIWGPKDPVFLERYLRDLRGRLPHADIHRFEKASHLVSEDADVAGLALRWLENRFPAAETPAADPTHAASRAAAGTHAASGAAAESPAAGSPDTEAPGTGAPTAAQSSTDSPLMFDALLARAGDRSIASVDMSQQPPQSVTWAQLAAVVDGIAHGLRDLGLHPGDRVSLLVQPGNNLTAALYAVLRAGGVAVVADAGLGVAGMTRAIKAADPQWIIGQVPGLTLARTAGWPGRRISVSPLDALERTALGVETSITELSRTVPRAPLARPDADDDAAILYTSGSTGPAKGVRYTHARLGALGRKLADHLGVEPGSGLVAGFPPFALLGPGIGATSVTPDMSVTKPRTLTATALADAILTGDCTMVFASPAAYRNVCATAGELSAEQRGACASVELVLSAGAPVPLRLMDALAELFPNAAIHSPYGMTEGLLLTDIDRHGVAAAAAQSRDHGVCVGTPVPGVSLALAPIDAAGRSSSTLLTGAEAVDVLGEFVVSAPHAKAGYDRLWLTDADSKRDGLDGRMWHRTNDIGHIDPEGRVWLEGRLQHLLTTADGPLGPGGIEAVVDEVPGVLRSAVVGVGPRGTQAVVVVVEPDAEAPAGARQKPGLADLELTDAVRTAVAGHFAADIAAVLISPTFPTDIRHNSKINRERLAGWADAVLRGEPVGKP</sequence>